<name>A0A922MV16_SPOEX</name>
<comment type="caution">
    <text evidence="6">The sequence shown here is derived from an EMBL/GenBank/DDBJ whole genome shotgun (WGS) entry which is preliminary data.</text>
</comment>
<evidence type="ECO:0000256" key="5">
    <source>
        <dbReference type="SAM" id="SignalP"/>
    </source>
</evidence>
<sequence>MKWSMVSVVCVLALLVALARRGSGGTVLVVFPVPSRSHTLLGDHLVTTLLHAGHNVTYVTTFTRVKASDRFTLIDIGSAADDDGESSSAPPLQEPSSSRFPPHQFLAEGTSIAERALRHPRVQTLLKDVTQSFDLVVAEWFYSGLLAPLAEVFECPLAWYSAGDASWLSVQLVHEPSSPTFFVDPLAPSLPRLEPGVPDRLRRLARQAYLSAWVYYMTHYVETPAYYEIYQLAIQLRGRTPPLYEQLLYDGALLLVNSHPALGQGVPLPHNAKYIGGHHLTATHSALPKNLQTLLDNAKHGVIYLNLGGTVSEELPPETTRELLRVFRQLEQVVVWRHRGAGALHHVPGNVHLLDRAPHLALLSTAPHTLLPSDLEHPNTIMMITHGGFLSYMEAMYYGVPIIGVPVHEDQLLTIDIAASRGRAIQVPISNAGIGYKLKGAIFELLGNYSYRNNAKEMSALLQDRLVPASQELLYWLELVMRTGGAPALRSPALQLSAMQRYHLDVIGVLLMFAWFLSKVAKLVKVYWDDFGTDTQYLEEKKNE</sequence>
<feature type="region of interest" description="Disordered" evidence="4">
    <location>
        <begin position="81"/>
        <end position="100"/>
    </location>
</feature>
<dbReference type="GO" id="GO:0008194">
    <property type="term" value="F:UDP-glycosyltransferase activity"/>
    <property type="evidence" value="ECO:0007669"/>
    <property type="project" value="InterPro"/>
</dbReference>
<evidence type="ECO:0000256" key="2">
    <source>
        <dbReference type="ARBA" id="ARBA00022676"/>
    </source>
</evidence>
<dbReference type="CDD" id="cd03784">
    <property type="entry name" value="GT1_Gtf-like"/>
    <property type="match status" value="1"/>
</dbReference>
<evidence type="ECO:0000256" key="3">
    <source>
        <dbReference type="ARBA" id="ARBA00022679"/>
    </source>
</evidence>
<dbReference type="InterPro" id="IPR002213">
    <property type="entry name" value="UDP_glucos_trans"/>
</dbReference>
<proteinExistence type="inferred from homology"/>
<accession>A0A922MV16</accession>
<evidence type="ECO:0000313" key="7">
    <source>
        <dbReference type="Proteomes" id="UP000814243"/>
    </source>
</evidence>
<feature type="signal peptide" evidence="5">
    <location>
        <begin position="1"/>
        <end position="24"/>
    </location>
</feature>
<dbReference type="EMBL" id="JACEFF010000136">
    <property type="protein sequence ID" value="KAH9643388.1"/>
    <property type="molecule type" value="Genomic_DNA"/>
</dbReference>
<protein>
    <recommendedName>
        <fullName evidence="8">UDP-glycosyltransferase</fullName>
    </recommendedName>
</protein>
<comment type="similarity">
    <text evidence="1">Belongs to the UDP-glycosyltransferase family.</text>
</comment>
<keyword evidence="3" id="KW-0808">Transferase</keyword>
<dbReference type="Gene3D" id="3.40.50.2000">
    <property type="entry name" value="Glycogen Phosphorylase B"/>
    <property type="match status" value="2"/>
</dbReference>
<reference evidence="6" key="1">
    <citation type="journal article" date="2021" name="G3 (Bethesda)">
        <title>Genome and transcriptome analysis of the beet armyworm Spodoptera exigua reveals targets for pest control. .</title>
        <authorList>
            <person name="Simon S."/>
            <person name="Breeschoten T."/>
            <person name="Jansen H.J."/>
            <person name="Dirks R.P."/>
            <person name="Schranz M.E."/>
            <person name="Ros V.I.D."/>
        </authorList>
    </citation>
    <scope>NUCLEOTIDE SEQUENCE</scope>
    <source>
        <strain evidence="6">TB_SE_WUR_2020</strain>
    </source>
</reference>
<dbReference type="PANTHER" id="PTHR48043">
    <property type="entry name" value="EG:EG0003.4 PROTEIN-RELATED"/>
    <property type="match status" value="1"/>
</dbReference>
<evidence type="ECO:0000256" key="1">
    <source>
        <dbReference type="ARBA" id="ARBA00009995"/>
    </source>
</evidence>
<keyword evidence="2" id="KW-0328">Glycosyltransferase</keyword>
<feature type="chain" id="PRO_5037426406" description="UDP-glycosyltransferase" evidence="5">
    <location>
        <begin position="25"/>
        <end position="544"/>
    </location>
</feature>
<dbReference type="SUPFAM" id="SSF53756">
    <property type="entry name" value="UDP-Glycosyltransferase/glycogen phosphorylase"/>
    <property type="match status" value="1"/>
</dbReference>
<evidence type="ECO:0000313" key="6">
    <source>
        <dbReference type="EMBL" id="KAH9643388.1"/>
    </source>
</evidence>
<dbReference type="Pfam" id="PF00201">
    <property type="entry name" value="UDPGT"/>
    <property type="match status" value="1"/>
</dbReference>
<dbReference type="PANTHER" id="PTHR48043:SF159">
    <property type="entry name" value="EG:EG0003.4 PROTEIN-RELATED"/>
    <property type="match status" value="1"/>
</dbReference>
<dbReference type="AlphaFoldDB" id="A0A922MV16"/>
<evidence type="ECO:0008006" key="8">
    <source>
        <dbReference type="Google" id="ProtNLM"/>
    </source>
</evidence>
<keyword evidence="5" id="KW-0732">Signal</keyword>
<dbReference type="InterPro" id="IPR050271">
    <property type="entry name" value="UDP-glycosyltransferase"/>
</dbReference>
<gene>
    <name evidence="6" type="ORF">HF086_016677</name>
</gene>
<organism evidence="6 7">
    <name type="scientific">Spodoptera exigua</name>
    <name type="common">Beet armyworm</name>
    <name type="synonym">Noctua fulgens</name>
    <dbReference type="NCBI Taxonomy" id="7107"/>
    <lineage>
        <taxon>Eukaryota</taxon>
        <taxon>Metazoa</taxon>
        <taxon>Ecdysozoa</taxon>
        <taxon>Arthropoda</taxon>
        <taxon>Hexapoda</taxon>
        <taxon>Insecta</taxon>
        <taxon>Pterygota</taxon>
        <taxon>Neoptera</taxon>
        <taxon>Endopterygota</taxon>
        <taxon>Lepidoptera</taxon>
        <taxon>Glossata</taxon>
        <taxon>Ditrysia</taxon>
        <taxon>Noctuoidea</taxon>
        <taxon>Noctuidae</taxon>
        <taxon>Amphipyrinae</taxon>
        <taxon>Spodoptera</taxon>
    </lineage>
</organism>
<evidence type="ECO:0000256" key="4">
    <source>
        <dbReference type="SAM" id="MobiDB-lite"/>
    </source>
</evidence>
<dbReference type="Proteomes" id="UP000814243">
    <property type="component" value="Unassembled WGS sequence"/>
</dbReference>